<protein>
    <recommendedName>
        <fullName evidence="5">Lipoprotein</fullName>
    </recommendedName>
</protein>
<feature type="compositionally biased region" description="Basic and acidic residues" evidence="1">
    <location>
        <begin position="47"/>
        <end position="63"/>
    </location>
</feature>
<feature type="region of interest" description="Disordered" evidence="1">
    <location>
        <begin position="22"/>
        <end position="103"/>
    </location>
</feature>
<evidence type="ECO:0000313" key="4">
    <source>
        <dbReference type="Proteomes" id="UP001172054"/>
    </source>
</evidence>
<feature type="chain" id="PRO_5046705791" description="Lipoprotein" evidence="2">
    <location>
        <begin position="20"/>
        <end position="230"/>
    </location>
</feature>
<accession>A0ABT8MMM1</accession>
<sequence>MKKSLLSAAFLLTMGAALAACGTSESTENTSSNKSEASTEETAGEEVTDKETVDEDTAGKEDAAGETTSEVDEVEEAAPEEAAGEEAASAPEGTLTQSDEQPYELHVLPGYVLTSEEPGKDSLYKEDDPSVFMRIETFAPGEVDFSQAETQVKETLKAVNAEAEIAEGQALESAGIVKSSSFEVPSAEGKVTGVVIEQENQLVRLTIFDNEAANAIADFTAMGQTIKRAE</sequence>
<comment type="caution">
    <text evidence="3">The sequence shown here is derived from an EMBL/GenBank/DDBJ whole genome shotgun (WGS) entry which is preliminary data.</text>
</comment>
<feature type="compositionally biased region" description="Acidic residues" evidence="1">
    <location>
        <begin position="69"/>
        <end position="84"/>
    </location>
</feature>
<gene>
    <name evidence="3" type="ORF">QWY15_02360</name>
</gene>
<keyword evidence="4" id="KW-1185">Reference proteome</keyword>
<dbReference type="PROSITE" id="PS51257">
    <property type="entry name" value="PROKAR_LIPOPROTEIN"/>
    <property type="match status" value="1"/>
</dbReference>
<dbReference type="EMBL" id="JAUJWW010000001">
    <property type="protein sequence ID" value="MDN7226127.1"/>
    <property type="molecule type" value="Genomic_DNA"/>
</dbReference>
<feature type="signal peptide" evidence="2">
    <location>
        <begin position="1"/>
        <end position="19"/>
    </location>
</feature>
<evidence type="ECO:0000313" key="3">
    <source>
        <dbReference type="EMBL" id="MDN7226127.1"/>
    </source>
</evidence>
<proteinExistence type="predicted"/>
<dbReference type="Proteomes" id="UP001172054">
    <property type="component" value="Unassembled WGS sequence"/>
</dbReference>
<feature type="compositionally biased region" description="Low complexity" evidence="1">
    <location>
        <begin position="23"/>
        <end position="36"/>
    </location>
</feature>
<reference evidence="3 4" key="1">
    <citation type="submission" date="2023-06" db="EMBL/GenBank/DDBJ databases">
        <title>Novel species in genus Planococcus.</title>
        <authorList>
            <person name="Ning S."/>
        </authorList>
    </citation>
    <scope>NUCLEOTIDE SEQUENCE [LARGE SCALE GENOMIC DNA]</scope>
    <source>
        <strain evidence="3 4">N064</strain>
    </source>
</reference>
<evidence type="ECO:0008006" key="5">
    <source>
        <dbReference type="Google" id="ProtNLM"/>
    </source>
</evidence>
<name>A0ABT8MMM1_9BACL</name>
<dbReference type="RefSeq" id="WP_300981347.1">
    <property type="nucleotide sequence ID" value="NZ_CP129238.1"/>
</dbReference>
<evidence type="ECO:0000256" key="1">
    <source>
        <dbReference type="SAM" id="MobiDB-lite"/>
    </source>
</evidence>
<evidence type="ECO:0000256" key="2">
    <source>
        <dbReference type="SAM" id="SignalP"/>
    </source>
</evidence>
<organism evidence="3 4">
    <name type="scientific">Planococcus liqunii</name>
    <dbReference type="NCBI Taxonomy" id="3058394"/>
    <lineage>
        <taxon>Bacteria</taxon>
        <taxon>Bacillati</taxon>
        <taxon>Bacillota</taxon>
        <taxon>Bacilli</taxon>
        <taxon>Bacillales</taxon>
        <taxon>Caryophanaceae</taxon>
        <taxon>Planococcus</taxon>
    </lineage>
</organism>
<keyword evidence="2" id="KW-0732">Signal</keyword>